<dbReference type="Proteomes" id="UP000614200">
    <property type="component" value="Unassembled WGS sequence"/>
</dbReference>
<feature type="compositionally biased region" description="Polar residues" evidence="3">
    <location>
        <begin position="29"/>
        <end position="43"/>
    </location>
</feature>
<keyword evidence="7" id="KW-1185">Reference proteome</keyword>
<comment type="caution">
    <text evidence="6">The sequence shown here is derived from an EMBL/GenBank/DDBJ whole genome shotgun (WGS) entry which is preliminary data.</text>
</comment>
<dbReference type="CDD" id="cd06343">
    <property type="entry name" value="PBP1_ABC_ligand_binding-like"/>
    <property type="match status" value="1"/>
</dbReference>
<feature type="domain" description="Leucine-binding protein" evidence="5">
    <location>
        <begin position="62"/>
        <end position="412"/>
    </location>
</feature>
<accession>A0ABR9ZRG6</accession>
<evidence type="ECO:0000256" key="3">
    <source>
        <dbReference type="SAM" id="MobiDB-lite"/>
    </source>
</evidence>
<feature type="chain" id="PRO_5045479904" evidence="4">
    <location>
        <begin position="27"/>
        <end position="432"/>
    </location>
</feature>
<dbReference type="Pfam" id="PF13458">
    <property type="entry name" value="Peripla_BP_6"/>
    <property type="match status" value="1"/>
</dbReference>
<dbReference type="EMBL" id="JADKNH010000004">
    <property type="protein sequence ID" value="MBF4693043.1"/>
    <property type="molecule type" value="Genomic_DNA"/>
</dbReference>
<dbReference type="PROSITE" id="PS51257">
    <property type="entry name" value="PROKAR_LIPOPROTEIN"/>
    <property type="match status" value="1"/>
</dbReference>
<keyword evidence="2 4" id="KW-0732">Signal</keyword>
<evidence type="ECO:0000256" key="4">
    <source>
        <dbReference type="SAM" id="SignalP"/>
    </source>
</evidence>
<evidence type="ECO:0000259" key="5">
    <source>
        <dbReference type="Pfam" id="PF13458"/>
    </source>
</evidence>
<dbReference type="PANTHER" id="PTHR47235">
    <property type="entry name" value="BLR6548 PROTEIN"/>
    <property type="match status" value="1"/>
</dbReference>
<sequence>MQFKKSLIILLAFVLIMGMFTGCAKAATEPTNPEPSKSGSEVTPTAEPAKEEVSQGVTDTEILIGNSAATSGAFAPIGLPFIHGIEAYLESVNSAGGIDGRKIKFIHYDDEFDPATTAQYLEKLLYEDKVFSIVGHFGSPCIAATLMDLEDSGVPAVYFAGGVADLYSTDDPDRTIYPVQPIYSYEGKIMSAYAINYFKAKKVAIIYTNNEAGINTYEGIKEQLATYPDITIVAEESVSPGLTDATAQVLKVKEAAPEVLIIPSLSAELAPVLKTMEQQGLIGVPVVTTYSNVSSVFVDSNYNEASNVMENLYGLSWVDLESNPKVWDEFVANMTKLGYQDELNAYSATGWIAGSFFTEGVRRVADNGQVLNFKNYMDALESAPIQNPFGGSINFADGMRTGTQQMVLSKVDVNSPSKWVSVTGFFGIDDLK</sequence>
<evidence type="ECO:0000256" key="1">
    <source>
        <dbReference type="ARBA" id="ARBA00010062"/>
    </source>
</evidence>
<dbReference type="InterPro" id="IPR028082">
    <property type="entry name" value="Peripla_BP_I"/>
</dbReference>
<dbReference type="InterPro" id="IPR028081">
    <property type="entry name" value="Leu-bd"/>
</dbReference>
<feature type="signal peptide" evidence="4">
    <location>
        <begin position="1"/>
        <end position="26"/>
    </location>
</feature>
<evidence type="ECO:0000313" key="7">
    <source>
        <dbReference type="Proteomes" id="UP000614200"/>
    </source>
</evidence>
<feature type="region of interest" description="Disordered" evidence="3">
    <location>
        <begin position="27"/>
        <end position="55"/>
    </location>
</feature>
<evidence type="ECO:0000256" key="2">
    <source>
        <dbReference type="ARBA" id="ARBA00022729"/>
    </source>
</evidence>
<proteinExistence type="inferred from homology"/>
<dbReference type="Gene3D" id="3.40.50.2300">
    <property type="match status" value="2"/>
</dbReference>
<gene>
    <name evidence="6" type="ORF">ISU02_07920</name>
</gene>
<dbReference type="RefSeq" id="WP_194701276.1">
    <property type="nucleotide sequence ID" value="NZ_JADKNH010000004.1"/>
</dbReference>
<name>A0ABR9ZRG6_9FIRM</name>
<dbReference type="SUPFAM" id="SSF53822">
    <property type="entry name" value="Periplasmic binding protein-like I"/>
    <property type="match status" value="1"/>
</dbReference>
<reference evidence="6 7" key="1">
    <citation type="submission" date="2020-11" db="EMBL/GenBank/DDBJ databases">
        <title>Fusibacter basophilias sp. nov.</title>
        <authorList>
            <person name="Qiu D."/>
        </authorList>
    </citation>
    <scope>NUCLEOTIDE SEQUENCE [LARGE SCALE GENOMIC DNA]</scope>
    <source>
        <strain evidence="6 7">Q10-2</strain>
    </source>
</reference>
<organism evidence="6 7">
    <name type="scientific">Fusibacter ferrireducens</name>
    <dbReference type="NCBI Taxonomy" id="2785058"/>
    <lineage>
        <taxon>Bacteria</taxon>
        <taxon>Bacillati</taxon>
        <taxon>Bacillota</taxon>
        <taxon>Clostridia</taxon>
        <taxon>Eubacteriales</taxon>
        <taxon>Eubacteriales Family XII. Incertae Sedis</taxon>
        <taxon>Fusibacter</taxon>
    </lineage>
</organism>
<dbReference type="PANTHER" id="PTHR47235:SF1">
    <property type="entry name" value="BLR6548 PROTEIN"/>
    <property type="match status" value="1"/>
</dbReference>
<protein>
    <submittedName>
        <fullName evidence="6">ABC transporter substrate-binding protein</fullName>
    </submittedName>
</protein>
<evidence type="ECO:0000313" key="6">
    <source>
        <dbReference type="EMBL" id="MBF4693043.1"/>
    </source>
</evidence>
<comment type="similarity">
    <text evidence="1">Belongs to the leucine-binding protein family.</text>
</comment>